<comment type="caution">
    <text evidence="3">The sequence shown here is derived from an EMBL/GenBank/DDBJ whole genome shotgun (WGS) entry which is preliminary data.</text>
</comment>
<proteinExistence type="predicted"/>
<reference evidence="3" key="3">
    <citation type="submission" date="2018-07" db="EMBL/GenBank/DDBJ databases">
        <authorList>
            <person name="Quirk P.G."/>
            <person name="Krulwich T.A."/>
        </authorList>
    </citation>
    <scope>NUCLEOTIDE SEQUENCE</scope>
    <source>
        <strain evidence="3">CCRI-19302</strain>
    </source>
</reference>
<dbReference type="EMBL" id="NOKA02000040">
    <property type="protein sequence ID" value="RDY30331.1"/>
    <property type="molecule type" value="Genomic_DNA"/>
</dbReference>
<dbReference type="Pfam" id="PF06541">
    <property type="entry name" value="ABC_trans_CmpB"/>
    <property type="match status" value="1"/>
</dbReference>
<name>A0A255IC70_9FIRM</name>
<dbReference type="RefSeq" id="WP_094377872.1">
    <property type="nucleotide sequence ID" value="NZ_NOKA02000040.1"/>
</dbReference>
<evidence type="ECO:0000313" key="5">
    <source>
        <dbReference type="Proteomes" id="UP000247523"/>
    </source>
</evidence>
<keyword evidence="1" id="KW-1133">Transmembrane helix</keyword>
<gene>
    <name evidence="2" type="ORF">C8E03_101826</name>
    <name evidence="3" type="ORF">CG710_015115</name>
</gene>
<organism evidence="3 4">
    <name type="scientific">Lachnotalea glycerini</name>
    <dbReference type="NCBI Taxonomy" id="1763509"/>
    <lineage>
        <taxon>Bacteria</taxon>
        <taxon>Bacillati</taxon>
        <taxon>Bacillota</taxon>
        <taxon>Clostridia</taxon>
        <taxon>Lachnospirales</taxon>
        <taxon>Lachnospiraceae</taxon>
        <taxon>Lachnotalea</taxon>
    </lineage>
</organism>
<feature type="transmembrane region" description="Helical" evidence="1">
    <location>
        <begin position="44"/>
        <end position="65"/>
    </location>
</feature>
<dbReference type="Proteomes" id="UP000247523">
    <property type="component" value="Unassembled WGS sequence"/>
</dbReference>
<protein>
    <submittedName>
        <fullName evidence="2">Putative ABC transporter type IV</fullName>
    </submittedName>
</protein>
<reference evidence="2 5" key="2">
    <citation type="submission" date="2018-05" db="EMBL/GenBank/DDBJ databases">
        <title>Genomic Encyclopedia of Type Strains, Phase IV (KMG-IV): sequencing the most valuable type-strain genomes for metagenomic binning, comparative biology and taxonomic classification.</title>
        <authorList>
            <person name="Goeker M."/>
        </authorList>
    </citation>
    <scope>NUCLEOTIDE SEQUENCE [LARGE SCALE GENOMIC DNA]</scope>
    <source>
        <strain evidence="2 5">DSM 28816</strain>
    </source>
</reference>
<dbReference type="Proteomes" id="UP000216411">
    <property type="component" value="Unassembled WGS sequence"/>
</dbReference>
<accession>A0A255IC70</accession>
<dbReference type="AlphaFoldDB" id="A0A255IC70"/>
<evidence type="ECO:0000256" key="1">
    <source>
        <dbReference type="SAM" id="Phobius"/>
    </source>
</evidence>
<feature type="transmembrane region" description="Helical" evidence="1">
    <location>
        <begin position="12"/>
        <end position="32"/>
    </location>
</feature>
<evidence type="ECO:0000313" key="2">
    <source>
        <dbReference type="EMBL" id="PXV96191.1"/>
    </source>
</evidence>
<feature type="transmembrane region" description="Helical" evidence="1">
    <location>
        <begin position="71"/>
        <end position="95"/>
    </location>
</feature>
<evidence type="ECO:0000313" key="3">
    <source>
        <dbReference type="EMBL" id="RDY30331.1"/>
    </source>
</evidence>
<sequence>MWSRELLGTDVYHIVHWFFVYSILGWFVESIYMSICNRKLTNRGFVRGPICPIYGVGALTVYFVLRPFSNNYILLYLCGSLLATMLEYFTAVLMIRIFGEVWWDYNDKPLNYKGILCLESTVAWGFYTIFMFVFIQNFVEKIVSGYPMNFGMTIGTVVIVGFLLDFATSLVDAKFDSMPKSMSEWHETIRAVIYRN</sequence>
<evidence type="ECO:0000313" key="4">
    <source>
        <dbReference type="Proteomes" id="UP000216411"/>
    </source>
</evidence>
<feature type="transmembrane region" description="Helical" evidence="1">
    <location>
        <begin position="150"/>
        <end position="171"/>
    </location>
</feature>
<dbReference type="OrthoDB" id="9789229at2"/>
<feature type="transmembrane region" description="Helical" evidence="1">
    <location>
        <begin position="116"/>
        <end position="138"/>
    </location>
</feature>
<keyword evidence="4" id="KW-1185">Reference proteome</keyword>
<dbReference type="InterPro" id="IPR010540">
    <property type="entry name" value="CmpB_TMEM229"/>
</dbReference>
<reference evidence="3 4" key="1">
    <citation type="journal article" date="2017" name="Genome Announc.">
        <title>Draft Genome Sequence of a Sporulating and Motile Strain of Lachnotalea glycerini Isolated from Water in Quebec City, Canada.</title>
        <authorList>
            <person name="Maheux A.F."/>
            <person name="Boudreau D.K."/>
            <person name="Berube E."/>
            <person name="Boissinot M."/>
            <person name="Raymond F."/>
            <person name="Brodeur S."/>
            <person name="Corbeil J."/>
            <person name="Isabel S."/>
            <person name="Omar R.F."/>
            <person name="Bergeron M.G."/>
        </authorList>
    </citation>
    <scope>NUCLEOTIDE SEQUENCE [LARGE SCALE GENOMIC DNA]</scope>
    <source>
        <strain evidence="3 4">CCRI-19302</strain>
    </source>
</reference>
<dbReference type="EMBL" id="QICS01000001">
    <property type="protein sequence ID" value="PXV96191.1"/>
    <property type="molecule type" value="Genomic_DNA"/>
</dbReference>
<keyword evidence="1" id="KW-0472">Membrane</keyword>
<keyword evidence="1" id="KW-0812">Transmembrane</keyword>